<name>A0ABP0ZK96_9ASCO</name>
<evidence type="ECO:0000256" key="2">
    <source>
        <dbReference type="SAM" id="MobiDB-lite"/>
    </source>
</evidence>
<dbReference type="Pfam" id="PF13540">
    <property type="entry name" value="RCC1_2"/>
    <property type="match status" value="1"/>
</dbReference>
<accession>A0ABP0ZK96</accession>
<evidence type="ECO:0000313" key="4">
    <source>
        <dbReference type="EMBL" id="CAK9438574.1"/>
    </source>
</evidence>
<feature type="compositionally biased region" description="Polar residues" evidence="2">
    <location>
        <begin position="57"/>
        <end position="67"/>
    </location>
</feature>
<dbReference type="Gene3D" id="2.130.10.30">
    <property type="entry name" value="Regulator of chromosome condensation 1/beta-lactamase-inhibitor protein II"/>
    <property type="match status" value="1"/>
</dbReference>
<gene>
    <name evidence="4" type="ORF">LODBEIA_P27980</name>
</gene>
<keyword evidence="3" id="KW-0472">Membrane</keyword>
<evidence type="ECO:0000256" key="3">
    <source>
        <dbReference type="SAM" id="Phobius"/>
    </source>
</evidence>
<evidence type="ECO:0000256" key="1">
    <source>
        <dbReference type="PROSITE-ProRule" id="PRU00235"/>
    </source>
</evidence>
<keyword evidence="5" id="KW-1185">Reference proteome</keyword>
<dbReference type="PANTHER" id="PTHR47563">
    <property type="entry name" value="PROTEIN FMP25, MITOCHONDRIAL"/>
    <property type="match status" value="1"/>
</dbReference>
<reference evidence="4 5" key="1">
    <citation type="submission" date="2024-03" db="EMBL/GenBank/DDBJ databases">
        <authorList>
            <person name="Brejova B."/>
        </authorList>
    </citation>
    <scope>NUCLEOTIDE SEQUENCE [LARGE SCALE GENOMIC DNA]</scope>
    <source>
        <strain evidence="4 5">CBS 14171</strain>
    </source>
</reference>
<feature type="region of interest" description="Disordered" evidence="2">
    <location>
        <begin position="54"/>
        <end position="88"/>
    </location>
</feature>
<organism evidence="4 5">
    <name type="scientific">Lodderomyces beijingensis</name>
    <dbReference type="NCBI Taxonomy" id="1775926"/>
    <lineage>
        <taxon>Eukaryota</taxon>
        <taxon>Fungi</taxon>
        <taxon>Dikarya</taxon>
        <taxon>Ascomycota</taxon>
        <taxon>Saccharomycotina</taxon>
        <taxon>Pichiomycetes</taxon>
        <taxon>Debaryomycetaceae</taxon>
        <taxon>Candida/Lodderomyces clade</taxon>
        <taxon>Lodderomyces</taxon>
    </lineage>
</organism>
<dbReference type="Proteomes" id="UP001497383">
    <property type="component" value="Chromosome 3"/>
</dbReference>
<keyword evidence="3" id="KW-0812">Transmembrane</keyword>
<dbReference type="GeneID" id="92207994"/>
<dbReference type="SUPFAM" id="SSF50985">
    <property type="entry name" value="RCC1/BLIP-II"/>
    <property type="match status" value="1"/>
</dbReference>
<evidence type="ECO:0000313" key="5">
    <source>
        <dbReference type="Proteomes" id="UP001497383"/>
    </source>
</evidence>
<sequence>MLKQLTARGRLTRSAFVSRRFNSSKDKFSDIEKFNKSKTQYNFDYNFDNIDKDKATLQPNSNATHPSWANRRDTQQQDSSNSNAGIPKQNDEILDVNAILENDPRLADLRPGSHEYRETLHKIHQEFLVNQEKAQRSYEAKERWKGVFYGFIGVVGLLIAHQTFMNYESIKNRATWKWYYGDMEDTVEDMSGKNVKASKHLAEKLDKEFSKENLANMKDSKHESGVYYFGDSTSKIPLRIKAFDGLYLKDALVEKGRVIAVTNNGKVYQWSKRDKKTTLSEIKLPSKIEKVVATKDYYYFLTDKGDVLYKPKHESTGFLPVLRRNWFGLLKSHDFDRLNAINIKEIRAGVDHILLLDKFGQVFVSNTSHAPSNHGQYGPNYSPFDNGKVPVNEVLDLALLNNEVVQTPDGKKSIEPRTFTSIASGAFFNIVADKSGNIWTWGDNTFGECGSLNTTKFQPVPKMVFGKADYKRICRNVFGTRTKEADFEVKKVAATADTSYIWVRYLNHDDVILSFGNGLDGQLGSGRYMQVCSYPEIIKSLTGLQEFDDALNRVKNIGIKDIAAGKNHTFITLDNAGAKDVLVTGSNSHGQFGNGKKIKACKPTQLPRLLEPQDGQDKNKLAKTINDMRTQRLQLLDDEKVGKQTVEQVIAAGDDASVIYYRCK</sequence>
<dbReference type="EMBL" id="OZ022407">
    <property type="protein sequence ID" value="CAK9438574.1"/>
    <property type="molecule type" value="Genomic_DNA"/>
</dbReference>
<dbReference type="InterPro" id="IPR053245">
    <property type="entry name" value="MitoProcess-Associated"/>
</dbReference>
<keyword evidence="3" id="KW-1133">Transmembrane helix</keyword>
<feature type="transmembrane region" description="Helical" evidence="3">
    <location>
        <begin position="146"/>
        <end position="164"/>
    </location>
</feature>
<dbReference type="PROSITE" id="PS50012">
    <property type="entry name" value="RCC1_3"/>
    <property type="match status" value="1"/>
</dbReference>
<protein>
    <submittedName>
        <fullName evidence="4">Uncharacterized protein</fullName>
    </submittedName>
</protein>
<dbReference type="RefSeq" id="XP_066829736.1">
    <property type="nucleotide sequence ID" value="XM_066972836.1"/>
</dbReference>
<dbReference type="InterPro" id="IPR000408">
    <property type="entry name" value="Reg_chr_condens"/>
</dbReference>
<feature type="repeat" description="RCC1" evidence="1">
    <location>
        <begin position="510"/>
        <end position="575"/>
    </location>
</feature>
<proteinExistence type="predicted"/>
<dbReference type="PANTHER" id="PTHR47563:SF1">
    <property type="entry name" value="PROTEIN FMP25, MITOCHONDRIAL"/>
    <property type="match status" value="1"/>
</dbReference>
<dbReference type="InterPro" id="IPR009091">
    <property type="entry name" value="RCC1/BLIP-II"/>
</dbReference>